<accession>A0AAD8YI79</accession>
<organism evidence="3 4">
    <name type="scientific">Skeletonema marinoi</name>
    <dbReference type="NCBI Taxonomy" id="267567"/>
    <lineage>
        <taxon>Eukaryota</taxon>
        <taxon>Sar</taxon>
        <taxon>Stramenopiles</taxon>
        <taxon>Ochrophyta</taxon>
        <taxon>Bacillariophyta</taxon>
        <taxon>Coscinodiscophyceae</taxon>
        <taxon>Thalassiosirophycidae</taxon>
        <taxon>Thalassiosirales</taxon>
        <taxon>Skeletonemataceae</taxon>
        <taxon>Skeletonema</taxon>
        <taxon>Skeletonema marinoi-dohrnii complex</taxon>
    </lineage>
</organism>
<dbReference type="SMART" id="SM00028">
    <property type="entry name" value="TPR"/>
    <property type="match status" value="5"/>
</dbReference>
<dbReference type="GO" id="GO:0003729">
    <property type="term" value="F:mRNA binding"/>
    <property type="evidence" value="ECO:0007669"/>
    <property type="project" value="InterPro"/>
</dbReference>
<comment type="caution">
    <text evidence="3">The sequence shown here is derived from an EMBL/GenBank/DDBJ whole genome shotgun (WGS) entry which is preliminary data.</text>
</comment>
<keyword evidence="1" id="KW-0802">TPR repeat</keyword>
<keyword evidence="4" id="KW-1185">Reference proteome</keyword>
<sequence>MASTTSSSAETTQPNNNRQQQSPPPPPTQPLVSKSKIDSQIEQLENKQNVQKQQQKQRYHKKKGTESQPSSSTTTSKKKRTSKKKHRSNNNNNKQRCSIAQNKKRQVRHLYTKAKQLEKRGSWREASDMYEHIVRYYSLRMLIRIWRGGGTSLLQTALDLDPNNGYVCHAYGLLEHTMGEVSKAKSLWQQGLVYQPSAALVCSLGEMYVASGDFHSARELYSTYLHKLPNGRERTEVYLAAASLEERVYNDVEKASELLRRACSEGGSSGREEGGGGGKKNANLWMGVLTWLWLGWVRVSNYHEDSKKGATDNSGRKKKTKKKIIFPVNDGRLFNAWAKMESKSGNLSEARKILGRGMELYPKDYTLLQAAGNIEERLGNIRSARDLYGASLSIEPSAPTLIAYALLELRSPIDIKTKASNVTMVRKLFEEALLIDPKHGPAYNAYGNLERRQGNTAHARQIYEDGIKANCTDAPSYIMGWQNCIYHSGRLFAAGIEKCPHHVPLYQAWACLELQDGDKRVYSTLKGLPAEQTSAEIFQSDANAPPTDEQLKAMERQMKHGRSTRMPDGITALAEKIGVESDEPTTIAGVSMDDVDLDSLVNNVLCGFGGESGMMLQEGPM</sequence>
<dbReference type="InterPro" id="IPR011990">
    <property type="entry name" value="TPR-like_helical_dom_sf"/>
</dbReference>
<dbReference type="InterPro" id="IPR044624">
    <property type="entry name" value="Mbb1-like"/>
</dbReference>
<feature type="region of interest" description="Disordered" evidence="2">
    <location>
        <begin position="1"/>
        <end position="106"/>
    </location>
</feature>
<dbReference type="GO" id="GO:0006397">
    <property type="term" value="P:mRNA processing"/>
    <property type="evidence" value="ECO:0007669"/>
    <property type="project" value="InterPro"/>
</dbReference>
<dbReference type="PROSITE" id="PS50005">
    <property type="entry name" value="TPR"/>
    <property type="match status" value="1"/>
</dbReference>
<evidence type="ECO:0000256" key="1">
    <source>
        <dbReference type="PROSITE-ProRule" id="PRU00339"/>
    </source>
</evidence>
<dbReference type="Proteomes" id="UP001224775">
    <property type="component" value="Unassembled WGS sequence"/>
</dbReference>
<dbReference type="InterPro" id="IPR019734">
    <property type="entry name" value="TPR_rpt"/>
</dbReference>
<evidence type="ECO:0000256" key="2">
    <source>
        <dbReference type="SAM" id="MobiDB-lite"/>
    </source>
</evidence>
<protein>
    <submittedName>
        <fullName evidence="3">Tetratricopeptide repeat protein</fullName>
    </submittedName>
</protein>
<dbReference type="InterPro" id="IPR003107">
    <property type="entry name" value="HAT"/>
</dbReference>
<evidence type="ECO:0000313" key="4">
    <source>
        <dbReference type="Proteomes" id="UP001224775"/>
    </source>
</evidence>
<feature type="repeat" description="TPR" evidence="1">
    <location>
        <begin position="198"/>
        <end position="231"/>
    </location>
</feature>
<dbReference type="Gene3D" id="1.25.40.10">
    <property type="entry name" value="Tetratricopeptide repeat domain"/>
    <property type="match status" value="2"/>
</dbReference>
<proteinExistence type="predicted"/>
<dbReference type="AlphaFoldDB" id="A0AAD8YI79"/>
<dbReference type="SMART" id="SM00386">
    <property type="entry name" value="HAT"/>
    <property type="match status" value="5"/>
</dbReference>
<dbReference type="SUPFAM" id="SSF48452">
    <property type="entry name" value="TPR-like"/>
    <property type="match status" value="2"/>
</dbReference>
<dbReference type="EMBL" id="JATAAI010000003">
    <property type="protein sequence ID" value="KAK1746753.1"/>
    <property type="molecule type" value="Genomic_DNA"/>
</dbReference>
<dbReference type="PANTHER" id="PTHR44917">
    <property type="entry name" value="PROTEIN HIGH CHLOROPHYLL FLUORESCENT 107"/>
    <property type="match status" value="1"/>
</dbReference>
<dbReference type="PANTHER" id="PTHR44917:SF1">
    <property type="entry name" value="PROTEIN HIGH CHLOROPHYLL FLUORESCENT 107"/>
    <property type="match status" value="1"/>
</dbReference>
<feature type="compositionally biased region" description="Basic residues" evidence="2">
    <location>
        <begin position="76"/>
        <end position="88"/>
    </location>
</feature>
<name>A0AAD8YI79_9STRA</name>
<reference evidence="3" key="1">
    <citation type="submission" date="2023-06" db="EMBL/GenBank/DDBJ databases">
        <title>Survivors Of The Sea: Transcriptome response of Skeletonema marinoi to long-term dormancy.</title>
        <authorList>
            <person name="Pinder M.I.M."/>
            <person name="Kourtchenko O."/>
            <person name="Robertson E.K."/>
            <person name="Larsson T."/>
            <person name="Maumus F."/>
            <person name="Osuna-Cruz C.M."/>
            <person name="Vancaester E."/>
            <person name="Stenow R."/>
            <person name="Vandepoele K."/>
            <person name="Ploug H."/>
            <person name="Bruchert V."/>
            <person name="Godhe A."/>
            <person name="Topel M."/>
        </authorList>
    </citation>
    <scope>NUCLEOTIDE SEQUENCE</scope>
    <source>
        <strain evidence="3">R05AC</strain>
    </source>
</reference>
<feature type="compositionally biased region" description="Low complexity" evidence="2">
    <location>
        <begin position="1"/>
        <end position="21"/>
    </location>
</feature>
<evidence type="ECO:0000313" key="3">
    <source>
        <dbReference type="EMBL" id="KAK1746753.1"/>
    </source>
</evidence>
<gene>
    <name evidence="3" type="ORF">QTG54_002097</name>
</gene>